<dbReference type="InterPro" id="IPR024623">
    <property type="entry name" value="YtxH"/>
</dbReference>
<dbReference type="EMBL" id="SNZG01000025">
    <property type="protein sequence ID" value="TDR36294.1"/>
    <property type="molecule type" value="Genomic_DNA"/>
</dbReference>
<proteinExistence type="predicted"/>
<evidence type="ECO:0000313" key="6">
    <source>
        <dbReference type="Proteomes" id="UP000294641"/>
    </source>
</evidence>
<evidence type="ECO:0000313" key="4">
    <source>
        <dbReference type="EMBL" id="TDR36294.1"/>
    </source>
</evidence>
<dbReference type="AlphaFoldDB" id="A0A8B4QC55"/>
<dbReference type="InterPro" id="IPR052928">
    <property type="entry name" value="Desiccation-related_membrane"/>
</dbReference>
<keyword evidence="6" id="KW-1185">Reference proteome</keyword>
<dbReference type="PANTHER" id="PTHR35792:SF1">
    <property type="entry name" value="SLL0268 PROTEIN"/>
    <property type="match status" value="1"/>
</dbReference>
<dbReference type="EMBL" id="UGNP01000001">
    <property type="protein sequence ID" value="STX10331.1"/>
    <property type="molecule type" value="Genomic_DNA"/>
</dbReference>
<sequence length="172" mass="18504">MNDSKLNYNDVRDELANTGHTVYLPEAYVSRQEALYEKESSGGKEFVIGAIVGGLVGAAAALFLAPKTGKDLRNDVIIQANTLKEKSSGITSQVKEKSSELASQAKEKSAQLSKKVQEQAGPVVDRMKSLKGNVQPPLDDGTAYSDDEGSIELMQTVENTIAEVEAEENKKA</sequence>
<name>A0A8B4QC55_9BACL</name>
<evidence type="ECO:0000256" key="2">
    <source>
        <dbReference type="SAM" id="Phobius"/>
    </source>
</evidence>
<gene>
    <name evidence="4" type="ORF">DFR61_12516</name>
    <name evidence="3" type="ORF">NCTC10597_02052</name>
</gene>
<keyword evidence="2" id="KW-1133">Transmembrane helix</keyword>
<organism evidence="3 5">
    <name type="scientific">Kurthia zopfii</name>
    <dbReference type="NCBI Taxonomy" id="1650"/>
    <lineage>
        <taxon>Bacteria</taxon>
        <taxon>Bacillati</taxon>
        <taxon>Bacillota</taxon>
        <taxon>Bacilli</taxon>
        <taxon>Bacillales</taxon>
        <taxon>Caryophanaceae</taxon>
        <taxon>Kurthia</taxon>
    </lineage>
</organism>
<dbReference type="Proteomes" id="UP000294641">
    <property type="component" value="Unassembled WGS sequence"/>
</dbReference>
<dbReference type="PANTHER" id="PTHR35792">
    <property type="entry name" value="GENERAL STRESS PROTEIN"/>
    <property type="match status" value="1"/>
</dbReference>
<evidence type="ECO:0000313" key="5">
    <source>
        <dbReference type="Proteomes" id="UP000254330"/>
    </source>
</evidence>
<dbReference type="Proteomes" id="UP000254330">
    <property type="component" value="Unassembled WGS sequence"/>
</dbReference>
<protein>
    <submittedName>
        <fullName evidence="3">Gas vesicle protein</fullName>
    </submittedName>
</protein>
<evidence type="ECO:0000313" key="3">
    <source>
        <dbReference type="EMBL" id="STX10331.1"/>
    </source>
</evidence>
<feature type="transmembrane region" description="Helical" evidence="2">
    <location>
        <begin position="46"/>
        <end position="65"/>
    </location>
</feature>
<feature type="compositionally biased region" description="Basic and acidic residues" evidence="1">
    <location>
        <begin position="94"/>
        <end position="109"/>
    </location>
</feature>
<feature type="region of interest" description="Disordered" evidence="1">
    <location>
        <begin position="88"/>
        <end position="118"/>
    </location>
</feature>
<dbReference type="RefSeq" id="WP_109350059.1">
    <property type="nucleotide sequence ID" value="NZ_BJUE01000046.1"/>
</dbReference>
<dbReference type="Pfam" id="PF12732">
    <property type="entry name" value="YtxH"/>
    <property type="match status" value="1"/>
</dbReference>
<comment type="caution">
    <text evidence="3">The sequence shown here is derived from an EMBL/GenBank/DDBJ whole genome shotgun (WGS) entry which is preliminary data.</text>
</comment>
<keyword evidence="2" id="KW-0812">Transmembrane</keyword>
<evidence type="ECO:0000256" key="1">
    <source>
        <dbReference type="SAM" id="MobiDB-lite"/>
    </source>
</evidence>
<reference evidence="4 6" key="2">
    <citation type="submission" date="2019-03" db="EMBL/GenBank/DDBJ databases">
        <title>Genomic Encyclopedia of Type Strains, Phase IV (KMG-IV): sequencing the most valuable type-strain genomes for metagenomic binning, comparative biology and taxonomic classification.</title>
        <authorList>
            <person name="Goeker M."/>
        </authorList>
    </citation>
    <scope>NUCLEOTIDE SEQUENCE [LARGE SCALE GENOMIC DNA]</scope>
    <source>
        <strain evidence="4 6">DSM 20580</strain>
    </source>
</reference>
<reference evidence="3 5" key="1">
    <citation type="submission" date="2018-06" db="EMBL/GenBank/DDBJ databases">
        <authorList>
            <consortium name="Pathogen Informatics"/>
            <person name="Doyle S."/>
        </authorList>
    </citation>
    <scope>NUCLEOTIDE SEQUENCE [LARGE SCALE GENOMIC DNA]</scope>
    <source>
        <strain evidence="3 5">NCTC10597</strain>
    </source>
</reference>
<keyword evidence="2" id="KW-0472">Membrane</keyword>
<accession>A0A8B4QC55</accession>
<dbReference type="OrthoDB" id="9810874at2"/>